<dbReference type="Proteomes" id="UP001178354">
    <property type="component" value="Unassembled WGS sequence"/>
</dbReference>
<evidence type="ECO:0000256" key="1">
    <source>
        <dbReference type="HAMAP-Rule" id="MF_00934"/>
    </source>
</evidence>
<gene>
    <name evidence="1 2" type="primary">rlmJ</name>
    <name evidence="2" type="ORF">Q8A57_10720</name>
</gene>
<feature type="binding site" evidence="1">
    <location>
        <position position="19"/>
    </location>
    <ligand>
        <name>S-adenosyl-L-methionine</name>
        <dbReference type="ChEBI" id="CHEBI:59789"/>
    </ligand>
</feature>
<keyword evidence="1" id="KW-0808">Transferase</keyword>
<evidence type="ECO:0000313" key="3">
    <source>
        <dbReference type="Proteomes" id="UP001178354"/>
    </source>
</evidence>
<comment type="subunit">
    <text evidence="1">Monomer.</text>
</comment>
<reference evidence="2" key="2">
    <citation type="submission" date="2023-08" db="EMBL/GenBank/DDBJ databases">
        <authorList>
            <person name="Luo J."/>
        </authorList>
    </citation>
    <scope>NUCLEOTIDE SEQUENCE</scope>
    <source>
        <strain evidence="2">DSM 25064</strain>
    </source>
</reference>
<dbReference type="GO" id="GO:0005829">
    <property type="term" value="C:cytosol"/>
    <property type="evidence" value="ECO:0007669"/>
    <property type="project" value="TreeGrafter"/>
</dbReference>
<proteinExistence type="inferred from homology"/>
<protein>
    <recommendedName>
        <fullName evidence="1">Ribosomal RNA large subunit methyltransferase J</fullName>
        <ecNumber evidence="1">2.1.1.266</ecNumber>
    </recommendedName>
    <alternativeName>
        <fullName evidence="1">23S rRNA (adenine(2030)-N6)-methyltransferase</fullName>
    </alternativeName>
    <alternativeName>
        <fullName evidence="1">23S rRNA m6A2030 methyltransferase</fullName>
    </alternativeName>
</protein>
<name>A0AAW8B7W7_9GAMM</name>
<sequence>MLSYRHGFHAGNFADVLKHIVLVELLEYMTLKGKPFEYIDTHAGAGMYRLDTPQAGKTAEYQDGIARLSAENFPQLQKYLSLVSRANGGNSLNCYPGSPWLAQQYLREKDRAWLYEAHPADFAALQQLMAADRHVRCDSGDGFNGLLAHLPPTAKRGLVLMDPPYEIKSDYQKVVEFLGKAHRKFANGVYALWYPVVERSRIETLEGQLSNSGIRSIQLFELAVRADSPERGMTGSGMIVINPPWTLFPWMQQLLPELLNTLGEPGGFYRCEQLVAE</sequence>
<dbReference type="InterPro" id="IPR029063">
    <property type="entry name" value="SAM-dependent_MTases_sf"/>
</dbReference>
<reference evidence="2" key="1">
    <citation type="journal article" date="2010" name="Int. J. Syst. Evol. Microbiol.">
        <title>Porticoccus litoralis gen. nov., sp. nov., a gammaproteobacterium isolated from the Yellow Sea.</title>
        <authorList>
            <person name="Oh H.M."/>
            <person name="Kim H."/>
            <person name="Kim K.M."/>
            <person name="Min G.S."/>
            <person name="Cho J.C."/>
        </authorList>
    </citation>
    <scope>NUCLEOTIDE SEQUENCE</scope>
    <source>
        <strain evidence="2">DSM 25064</strain>
    </source>
</reference>
<keyword evidence="1" id="KW-0949">S-adenosyl-L-methionine</keyword>
<dbReference type="PANTHER" id="PTHR37426">
    <property type="entry name" value="RIBOSOMAL RNA LARGE SUBUNIT METHYLTRANSFERASE J"/>
    <property type="match status" value="1"/>
</dbReference>
<dbReference type="Gene3D" id="3.40.50.150">
    <property type="entry name" value="Vaccinia Virus protein VP39"/>
    <property type="match status" value="1"/>
</dbReference>
<dbReference type="GO" id="GO:0003723">
    <property type="term" value="F:RNA binding"/>
    <property type="evidence" value="ECO:0007669"/>
    <property type="project" value="UniProtKB-UniRule"/>
</dbReference>
<comment type="caution">
    <text evidence="2">The sequence shown here is derived from an EMBL/GenBank/DDBJ whole genome shotgun (WGS) entry which is preliminary data.</text>
</comment>
<dbReference type="RefSeq" id="WP_305171106.1">
    <property type="nucleotide sequence ID" value="NZ_JAUUUU010000007.1"/>
</dbReference>
<keyword evidence="1" id="KW-0698">rRNA processing</keyword>
<dbReference type="HAMAP" id="MF_00934">
    <property type="entry name" value="23SrRNA_methyltr_J"/>
    <property type="match status" value="1"/>
</dbReference>
<feature type="binding site" evidence="1">
    <location>
        <position position="42"/>
    </location>
    <ligand>
        <name>S-adenosyl-L-methionine</name>
        <dbReference type="ChEBI" id="CHEBI:59789"/>
    </ligand>
</feature>
<comment type="catalytic activity">
    <reaction evidence="1">
        <text>adenosine(2030) in 23S rRNA + S-adenosyl-L-methionine = N(6)-methyladenosine(2030) in 23S rRNA + S-adenosyl-L-homocysteine + H(+)</text>
        <dbReference type="Rhea" id="RHEA:43736"/>
        <dbReference type="Rhea" id="RHEA-COMP:10668"/>
        <dbReference type="Rhea" id="RHEA-COMP:10669"/>
        <dbReference type="ChEBI" id="CHEBI:15378"/>
        <dbReference type="ChEBI" id="CHEBI:57856"/>
        <dbReference type="ChEBI" id="CHEBI:59789"/>
        <dbReference type="ChEBI" id="CHEBI:74411"/>
        <dbReference type="ChEBI" id="CHEBI:74449"/>
        <dbReference type="EC" id="2.1.1.266"/>
    </reaction>
</comment>
<feature type="binding site" evidence="1">
    <location>
        <position position="162"/>
    </location>
    <ligand>
        <name>S-adenosyl-L-methionine</name>
        <dbReference type="ChEBI" id="CHEBI:59789"/>
    </ligand>
</feature>
<feature type="binding site" evidence="1">
    <location>
        <begin position="141"/>
        <end position="142"/>
    </location>
    <ligand>
        <name>S-adenosyl-L-methionine</name>
        <dbReference type="ChEBI" id="CHEBI:59789"/>
    </ligand>
</feature>
<keyword evidence="3" id="KW-1185">Reference proteome</keyword>
<feature type="site" description="Interaction with substrate rRNA" evidence="1">
    <location>
        <position position="4"/>
    </location>
</feature>
<dbReference type="Pfam" id="PF04378">
    <property type="entry name" value="RsmJ"/>
    <property type="match status" value="1"/>
</dbReference>
<dbReference type="GO" id="GO:0070475">
    <property type="term" value="P:rRNA base methylation"/>
    <property type="evidence" value="ECO:0007669"/>
    <property type="project" value="UniProtKB-UniRule"/>
</dbReference>
<dbReference type="SUPFAM" id="SSF53335">
    <property type="entry name" value="S-adenosyl-L-methionine-dependent methyltransferases"/>
    <property type="match status" value="1"/>
</dbReference>
<comment type="function">
    <text evidence="1">Specifically methylates the adenine in position 2030 of 23S rRNA.</text>
</comment>
<feature type="active site" description="Proton acceptor" evidence="1">
    <location>
        <position position="162"/>
    </location>
</feature>
<dbReference type="EMBL" id="JAUUUU010000007">
    <property type="protein sequence ID" value="MDP1521442.1"/>
    <property type="molecule type" value="Genomic_DNA"/>
</dbReference>
<dbReference type="InterPro" id="IPR007473">
    <property type="entry name" value="RlmJ"/>
</dbReference>
<dbReference type="GO" id="GO:0036307">
    <property type="term" value="F:23S rRNA (adenine(2030)-N(6))-methyltransferase activity"/>
    <property type="evidence" value="ECO:0007669"/>
    <property type="project" value="UniProtKB-UniRule"/>
</dbReference>
<feature type="binding site" evidence="1">
    <location>
        <position position="98"/>
    </location>
    <ligand>
        <name>S-adenosyl-L-methionine</name>
        <dbReference type="ChEBI" id="CHEBI:59789"/>
    </ligand>
</feature>
<feature type="binding site" evidence="1">
    <location>
        <position position="116"/>
    </location>
    <ligand>
        <name>S-adenosyl-L-methionine</name>
        <dbReference type="ChEBI" id="CHEBI:59789"/>
    </ligand>
</feature>
<evidence type="ECO:0000313" key="2">
    <source>
        <dbReference type="EMBL" id="MDP1521442.1"/>
    </source>
</evidence>
<keyword evidence="1" id="KW-0694">RNA-binding</keyword>
<dbReference type="AlphaFoldDB" id="A0AAW8B7W7"/>
<comment type="similarity">
    <text evidence="1">Belongs to the RlmJ family.</text>
</comment>
<dbReference type="PANTHER" id="PTHR37426:SF1">
    <property type="entry name" value="RIBOSOMAL RNA LARGE SUBUNIT METHYLTRANSFERASE J"/>
    <property type="match status" value="1"/>
</dbReference>
<dbReference type="EC" id="2.1.1.266" evidence="1"/>
<keyword evidence="1" id="KW-0489">Methyltransferase</keyword>
<accession>A0AAW8B7W7</accession>
<organism evidence="2 3">
    <name type="scientific">Porticoccus litoralis</name>
    <dbReference type="NCBI Taxonomy" id="434086"/>
    <lineage>
        <taxon>Bacteria</taxon>
        <taxon>Pseudomonadati</taxon>
        <taxon>Pseudomonadota</taxon>
        <taxon>Gammaproteobacteria</taxon>
        <taxon>Cellvibrionales</taxon>
        <taxon>Porticoccaceae</taxon>
        <taxon>Porticoccus</taxon>
    </lineage>
</organism>